<feature type="region of interest" description="Disordered" evidence="5">
    <location>
        <begin position="421"/>
        <end position="536"/>
    </location>
</feature>
<dbReference type="Pfam" id="PF21032">
    <property type="entry name" value="PROPPIN"/>
    <property type="match status" value="1"/>
</dbReference>
<evidence type="ECO:0000256" key="4">
    <source>
        <dbReference type="ARBA" id="ARBA00025740"/>
    </source>
</evidence>
<feature type="compositionally biased region" description="Pro residues" evidence="5">
    <location>
        <begin position="505"/>
        <end position="515"/>
    </location>
</feature>
<dbReference type="SMART" id="SM00320">
    <property type="entry name" value="WD40"/>
    <property type="match status" value="3"/>
</dbReference>
<dbReference type="GO" id="GO:0006914">
    <property type="term" value="P:autophagy"/>
    <property type="evidence" value="ECO:0007669"/>
    <property type="project" value="UniProtKB-KW"/>
</dbReference>
<dbReference type="AlphaFoldDB" id="A0ABD2IM85"/>
<evidence type="ECO:0008006" key="8">
    <source>
        <dbReference type="Google" id="ProtNLM"/>
    </source>
</evidence>
<organism evidence="6 7">
    <name type="scientific">Heterodera trifolii</name>
    <dbReference type="NCBI Taxonomy" id="157864"/>
    <lineage>
        <taxon>Eukaryota</taxon>
        <taxon>Metazoa</taxon>
        <taxon>Ecdysozoa</taxon>
        <taxon>Nematoda</taxon>
        <taxon>Chromadorea</taxon>
        <taxon>Rhabditida</taxon>
        <taxon>Tylenchina</taxon>
        <taxon>Tylenchomorpha</taxon>
        <taxon>Tylenchoidea</taxon>
        <taxon>Heteroderidae</taxon>
        <taxon>Heteroderinae</taxon>
        <taxon>Heterodera</taxon>
    </lineage>
</organism>
<accession>A0ABD2IM85</accession>
<gene>
    <name evidence="6" type="ORF">niasHT_032487</name>
</gene>
<proteinExistence type="inferred from homology"/>
<comment type="similarity">
    <text evidence="4">Belongs to the WD repeat PROPPIN family.</text>
</comment>
<dbReference type="Proteomes" id="UP001620626">
    <property type="component" value="Unassembled WGS sequence"/>
</dbReference>
<keyword evidence="7" id="KW-1185">Reference proteome</keyword>
<evidence type="ECO:0000256" key="1">
    <source>
        <dbReference type="ARBA" id="ARBA00022574"/>
    </source>
</evidence>
<dbReference type="SUPFAM" id="SSF50978">
    <property type="entry name" value="WD40 repeat-like"/>
    <property type="match status" value="1"/>
</dbReference>
<evidence type="ECO:0000256" key="2">
    <source>
        <dbReference type="ARBA" id="ARBA00022737"/>
    </source>
</evidence>
<dbReference type="InterPro" id="IPR048720">
    <property type="entry name" value="PROPPIN"/>
</dbReference>
<feature type="compositionally biased region" description="Low complexity" evidence="5">
    <location>
        <begin position="476"/>
        <end position="499"/>
    </location>
</feature>
<evidence type="ECO:0000256" key="3">
    <source>
        <dbReference type="ARBA" id="ARBA00023006"/>
    </source>
</evidence>
<reference evidence="6 7" key="1">
    <citation type="submission" date="2024-10" db="EMBL/GenBank/DDBJ databases">
        <authorList>
            <person name="Kim D."/>
        </authorList>
    </citation>
    <scope>NUCLEOTIDE SEQUENCE [LARGE SCALE GENOMIC DNA]</scope>
    <source>
        <strain evidence="6">BH-2024</strain>
    </source>
</reference>
<dbReference type="InterPro" id="IPR015943">
    <property type="entry name" value="WD40/YVTN_repeat-like_dom_sf"/>
</dbReference>
<dbReference type="PANTHER" id="PTHR11227">
    <property type="entry name" value="WD-REPEAT PROTEIN INTERACTING WITH PHOSPHOINOSIDES WIPI -RELATED"/>
    <property type="match status" value="1"/>
</dbReference>
<keyword evidence="2" id="KW-0677">Repeat</keyword>
<evidence type="ECO:0000313" key="7">
    <source>
        <dbReference type="Proteomes" id="UP001620626"/>
    </source>
</evidence>
<sequence length="587" mass="64291">MFSGATEFIANQAFTSALWNIAESGVQRAEYLVHNYLLSPTAENGMDTQKQSPSSKKIYYVSFNQDCTILVVGHDDGYSFYNLRSLERLEKISDSRVPERACIVEKLYSSSLTCVVSMKSTRKLQVFHSKNENEICSHTYASSIIAVRMNRKRVVVCLEDTIHIHNIRDMKIMHMLKDTPPNPNGIVDLSIADSNCFLAFPCSSSTGHVHIFDAENLNTVCQITAHDGVLAAIRFNPEGNKMATASEKGTVIRVFSIPDGERLYEFTRGVTRYAQINSLAFSQDSRFLCLSSNTETVHLFALLTPFEQQQAYHHHSQHHQCQKSDETSQEGLSSWVSYLSQQASAYLPQHVNELMLREKSTATARLPILGTRTVVAIPRIQGIDYLMVASQEGYLFCYSMPSEGSTECNLMRQFRISADQQQEGAVGDEGCNAEGTPVSIRSGQRHSRASESEQPKPSTQTPTRPPLRAGSGGGSSSSLSSASAAPVPATTATAGTPAAKQHSVPPLPPNPPKRNTPPSKSSTPVKEMGRASANPFDMEDMLIAPLEDGGETDLLYPDMASAAVSDHLHVVAPPADLNDLDEYPPLA</sequence>
<dbReference type="EMBL" id="JBICBT010001139">
    <property type="protein sequence ID" value="KAL3081172.1"/>
    <property type="molecule type" value="Genomic_DNA"/>
</dbReference>
<keyword evidence="3" id="KW-0072">Autophagy</keyword>
<name>A0ABD2IM85_9BILA</name>
<protein>
    <recommendedName>
        <fullName evidence="8">WD repeat domain phosphoinositide-interacting protein 2</fullName>
    </recommendedName>
</protein>
<evidence type="ECO:0000256" key="5">
    <source>
        <dbReference type="SAM" id="MobiDB-lite"/>
    </source>
</evidence>
<dbReference type="Gene3D" id="2.130.10.10">
    <property type="entry name" value="YVTN repeat-like/Quinoprotein amine dehydrogenase"/>
    <property type="match status" value="1"/>
</dbReference>
<comment type="caution">
    <text evidence="6">The sequence shown here is derived from an EMBL/GenBank/DDBJ whole genome shotgun (WGS) entry which is preliminary data.</text>
</comment>
<keyword evidence="1" id="KW-0853">WD repeat</keyword>
<dbReference type="InterPro" id="IPR036322">
    <property type="entry name" value="WD40_repeat_dom_sf"/>
</dbReference>
<evidence type="ECO:0000313" key="6">
    <source>
        <dbReference type="EMBL" id="KAL3081172.1"/>
    </source>
</evidence>
<dbReference type="GO" id="GO:0005737">
    <property type="term" value="C:cytoplasm"/>
    <property type="evidence" value="ECO:0007669"/>
    <property type="project" value="UniProtKB-ARBA"/>
</dbReference>
<dbReference type="InterPro" id="IPR001680">
    <property type="entry name" value="WD40_rpt"/>
</dbReference>